<feature type="signal peptide" evidence="2">
    <location>
        <begin position="1"/>
        <end position="21"/>
    </location>
</feature>
<dbReference type="Proteomes" id="UP000290289">
    <property type="component" value="Chromosome 15"/>
</dbReference>
<feature type="region of interest" description="Disordered" evidence="1">
    <location>
        <begin position="184"/>
        <end position="205"/>
    </location>
</feature>
<keyword evidence="4" id="KW-1185">Reference proteome</keyword>
<dbReference type="AlphaFoldDB" id="A0A498HU41"/>
<gene>
    <name evidence="3" type="ORF">DVH24_028960</name>
</gene>
<evidence type="ECO:0000313" key="4">
    <source>
        <dbReference type="Proteomes" id="UP000290289"/>
    </source>
</evidence>
<comment type="caution">
    <text evidence="3">The sequence shown here is derived from an EMBL/GenBank/DDBJ whole genome shotgun (WGS) entry which is preliminary data.</text>
</comment>
<protein>
    <submittedName>
        <fullName evidence="3">Uncharacterized protein</fullName>
    </submittedName>
</protein>
<name>A0A498HU41_MALDO</name>
<organism evidence="3 4">
    <name type="scientific">Malus domestica</name>
    <name type="common">Apple</name>
    <name type="synonym">Pyrus malus</name>
    <dbReference type="NCBI Taxonomy" id="3750"/>
    <lineage>
        <taxon>Eukaryota</taxon>
        <taxon>Viridiplantae</taxon>
        <taxon>Streptophyta</taxon>
        <taxon>Embryophyta</taxon>
        <taxon>Tracheophyta</taxon>
        <taxon>Spermatophyta</taxon>
        <taxon>Magnoliopsida</taxon>
        <taxon>eudicotyledons</taxon>
        <taxon>Gunneridae</taxon>
        <taxon>Pentapetalae</taxon>
        <taxon>rosids</taxon>
        <taxon>fabids</taxon>
        <taxon>Rosales</taxon>
        <taxon>Rosaceae</taxon>
        <taxon>Amygdaloideae</taxon>
        <taxon>Maleae</taxon>
        <taxon>Malus</taxon>
    </lineage>
</organism>
<evidence type="ECO:0000256" key="1">
    <source>
        <dbReference type="SAM" id="MobiDB-lite"/>
    </source>
</evidence>
<evidence type="ECO:0000256" key="2">
    <source>
        <dbReference type="SAM" id="SignalP"/>
    </source>
</evidence>
<dbReference type="EMBL" id="RDQH01000341">
    <property type="protein sequence ID" value="RXH74239.1"/>
    <property type="molecule type" value="Genomic_DNA"/>
</dbReference>
<keyword evidence="2" id="KW-0732">Signal</keyword>
<accession>A0A498HU41</accession>
<reference evidence="3 4" key="1">
    <citation type="submission" date="2018-10" db="EMBL/GenBank/DDBJ databases">
        <title>A high-quality apple genome assembly.</title>
        <authorList>
            <person name="Hu J."/>
        </authorList>
    </citation>
    <scope>NUCLEOTIDE SEQUENCE [LARGE SCALE GENOMIC DNA]</scope>
    <source>
        <strain evidence="4">cv. HFTH1</strain>
        <tissue evidence="3">Young leaf</tissue>
    </source>
</reference>
<evidence type="ECO:0000313" key="3">
    <source>
        <dbReference type="EMBL" id="RXH74239.1"/>
    </source>
</evidence>
<feature type="chain" id="PRO_5019714020" evidence="2">
    <location>
        <begin position="22"/>
        <end position="235"/>
    </location>
</feature>
<proteinExistence type="predicted"/>
<sequence>MRTELLTWSFFILCLVVHSACESTSNPKTGDYTPLKKQHDHLKHNDVYDMMNKSSRKSHQRMHEVQHLRISLRAKPVYGSASYLRRPRPTKGAASSLLAKPPTFFLSAVLRHMRTELLIWSFFILCLVVRSACESTSNPKTGGYTPLKKQHGHPKLKDVYDMMNKSSRKDHQIMHEVQHLRISQKAKPSYGGASDLRHTHPSKGAASPLLAKPPTFFLFAVLRHVAVGSIIFALY</sequence>